<dbReference type="EMBL" id="QRVV01000049">
    <property type="protein sequence ID" value="RGS70669.1"/>
    <property type="molecule type" value="Genomic_DNA"/>
</dbReference>
<comment type="caution">
    <text evidence="3">The sequence shown here is derived from an EMBL/GenBank/DDBJ whole genome shotgun (WGS) entry which is preliminary data.</text>
</comment>
<evidence type="ECO:0000256" key="1">
    <source>
        <dbReference type="SAM" id="Coils"/>
    </source>
</evidence>
<dbReference type="EMBL" id="QRZI01000010">
    <property type="protein sequence ID" value="RGV62062.1"/>
    <property type="molecule type" value="Genomic_DNA"/>
</dbReference>
<proteinExistence type="predicted"/>
<accession>A0A395X4V0</accession>
<protein>
    <recommendedName>
        <fullName evidence="6">PD-(D/E)XK nuclease family transposase</fullName>
    </recommendedName>
</protein>
<name>A0A395X4V0_9FIRM</name>
<feature type="coiled-coil region" evidence="1">
    <location>
        <begin position="168"/>
        <end position="195"/>
    </location>
</feature>
<evidence type="ECO:0000313" key="4">
    <source>
        <dbReference type="Proteomes" id="UP000265828"/>
    </source>
</evidence>
<evidence type="ECO:0000313" key="3">
    <source>
        <dbReference type="EMBL" id="RGV62062.1"/>
    </source>
</evidence>
<organism evidence="3 4">
    <name type="scientific">Blautia obeum</name>
    <dbReference type="NCBI Taxonomy" id="40520"/>
    <lineage>
        <taxon>Bacteria</taxon>
        <taxon>Bacillati</taxon>
        <taxon>Bacillota</taxon>
        <taxon>Clostridia</taxon>
        <taxon>Lachnospirales</taxon>
        <taxon>Lachnospiraceae</taxon>
        <taxon>Blautia</taxon>
    </lineage>
</organism>
<sequence>MAKNNTTFDNVFRTMLEKMPELIVPVLNEIFGTNYPLDVPLEQLRNEHQTLNGEKITDSYFRIGKKGYHFECQSTGDSKMVIRMVEYDFAISIENVKKENGIFRMRFPHSAVIYLRGTRKKRLRMELIMPDGKIVRYQVPVLCVQKYTKDEIFQKKLLFLLPFYIMRYEKDKKKINKSETELHKLLEEYESILQHLDKILYDQGAIYGRLLELIKEISDYIFKKEESVKKGIGDIVGGKVLELQTDKALQKGKELGEKIGEIKGICETAQEFGGSKESLKKKLIEKFNLTEAEAQSHIDKYWKE</sequence>
<gene>
    <name evidence="3" type="ORF">DWW07_13305</name>
    <name evidence="2" type="ORF">DWX77_13010</name>
</gene>
<dbReference type="RefSeq" id="WP_118037155.1">
    <property type="nucleotide sequence ID" value="NZ_JAQDKV010000007.1"/>
</dbReference>
<evidence type="ECO:0000313" key="2">
    <source>
        <dbReference type="EMBL" id="RGS70669.1"/>
    </source>
</evidence>
<evidence type="ECO:0008006" key="6">
    <source>
        <dbReference type="Google" id="ProtNLM"/>
    </source>
</evidence>
<evidence type="ECO:0000313" key="5">
    <source>
        <dbReference type="Proteomes" id="UP000284242"/>
    </source>
</evidence>
<dbReference type="AlphaFoldDB" id="A0A395X4V0"/>
<dbReference type="Proteomes" id="UP000265828">
    <property type="component" value="Unassembled WGS sequence"/>
</dbReference>
<reference evidence="4 5" key="1">
    <citation type="submission" date="2018-08" db="EMBL/GenBank/DDBJ databases">
        <title>A genome reference for cultivated species of the human gut microbiota.</title>
        <authorList>
            <person name="Zou Y."/>
            <person name="Xue W."/>
            <person name="Luo G."/>
        </authorList>
    </citation>
    <scope>NUCLEOTIDE SEQUENCE [LARGE SCALE GENOMIC DNA]</scope>
    <source>
        <strain evidence="3 4">AF14-23</strain>
        <strain evidence="2 5">AF21-24</strain>
    </source>
</reference>
<keyword evidence="1" id="KW-0175">Coiled coil</keyword>
<dbReference type="Proteomes" id="UP000284242">
    <property type="component" value="Unassembled WGS sequence"/>
</dbReference>